<dbReference type="PANTHER" id="PTHR34070:SF1">
    <property type="entry name" value="DNA ALKYLATION REPAIR PROTEIN"/>
    <property type="match status" value="1"/>
</dbReference>
<dbReference type="CDD" id="cd07064">
    <property type="entry name" value="AlkD_like_1"/>
    <property type="match status" value="1"/>
</dbReference>
<gene>
    <name evidence="1" type="ORF">WAK64_14625</name>
</gene>
<protein>
    <submittedName>
        <fullName evidence="1">DNA alkylation repair protein</fullName>
    </submittedName>
</protein>
<dbReference type="PANTHER" id="PTHR34070">
    <property type="entry name" value="ARMADILLO-TYPE FOLD"/>
    <property type="match status" value="1"/>
</dbReference>
<keyword evidence="2" id="KW-1185">Reference proteome</keyword>
<dbReference type="EMBL" id="JBBAXC010000012">
    <property type="protein sequence ID" value="MEI5908290.1"/>
    <property type="molecule type" value="Genomic_DNA"/>
</dbReference>
<evidence type="ECO:0000313" key="1">
    <source>
        <dbReference type="EMBL" id="MEI5908290.1"/>
    </source>
</evidence>
<accession>A0ABU8HFY3</accession>
<dbReference type="SUPFAM" id="SSF48371">
    <property type="entry name" value="ARM repeat"/>
    <property type="match status" value="1"/>
</dbReference>
<comment type="caution">
    <text evidence="1">The sequence shown here is derived from an EMBL/GenBank/DDBJ whole genome shotgun (WGS) entry which is preliminary data.</text>
</comment>
<dbReference type="InterPro" id="IPR014825">
    <property type="entry name" value="DNA_alkylation"/>
</dbReference>
<reference evidence="1 2" key="1">
    <citation type="journal article" date="2018" name="J. Microbiol.">
        <title>Bacillus spongiae sp. nov., isolated from sponge of Jeju Island.</title>
        <authorList>
            <person name="Lee G.E."/>
            <person name="Im W.T."/>
            <person name="Park J.S."/>
        </authorList>
    </citation>
    <scope>NUCLEOTIDE SEQUENCE [LARGE SCALE GENOMIC DNA]</scope>
    <source>
        <strain evidence="1 2">135PIL107-10</strain>
    </source>
</reference>
<name>A0ABU8HFY3_9BACI</name>
<dbReference type="Gene3D" id="1.20.1660.10">
    <property type="entry name" value="Hypothetical protein (EF3068)"/>
    <property type="match status" value="1"/>
</dbReference>
<dbReference type="Pfam" id="PF08713">
    <property type="entry name" value="DNA_alkylation"/>
    <property type="match status" value="1"/>
</dbReference>
<proteinExistence type="predicted"/>
<evidence type="ECO:0000313" key="2">
    <source>
        <dbReference type="Proteomes" id="UP001312865"/>
    </source>
</evidence>
<dbReference type="InterPro" id="IPR016024">
    <property type="entry name" value="ARM-type_fold"/>
</dbReference>
<organism evidence="1 2">
    <name type="scientific">Bacillus spongiae</name>
    <dbReference type="NCBI Taxonomy" id="2683610"/>
    <lineage>
        <taxon>Bacteria</taxon>
        <taxon>Bacillati</taxon>
        <taxon>Bacillota</taxon>
        <taxon>Bacilli</taxon>
        <taxon>Bacillales</taxon>
        <taxon>Bacillaceae</taxon>
        <taxon>Bacillus</taxon>
    </lineage>
</organism>
<dbReference type="Proteomes" id="UP001312865">
    <property type="component" value="Unassembled WGS sequence"/>
</dbReference>
<sequence length="226" mass="26862">MSYTEALIGFFRQHRQVEQAKMMERYMRNQFPFLGIKTPERTLLLRRFFQEHGKPTFHQLNSIIEVLWNEPEREFQYVGLSLLEKNKKKLTVKQLPWIETLVTTKSWWDTVDHLASSITGEIGKRDMEGSQKILEEWVTSDNMWLNRTAILFQLKFKESTDAEILFKFIRLHKESNEFFLQKAIGWALREYSKTNPDLVINFIEAEPLASLSKREGLKYIKAKRNA</sequence>
<dbReference type="Gene3D" id="1.25.40.290">
    <property type="entry name" value="ARM repeat domains"/>
    <property type="match status" value="1"/>
</dbReference>